<feature type="compositionally biased region" description="Basic and acidic residues" evidence="14">
    <location>
        <begin position="476"/>
        <end position="495"/>
    </location>
</feature>
<evidence type="ECO:0000259" key="15">
    <source>
        <dbReference type="Pfam" id="PF13891"/>
    </source>
</evidence>
<feature type="region of interest" description="Disordered" evidence="14">
    <location>
        <begin position="440"/>
        <end position="574"/>
    </location>
</feature>
<keyword evidence="17" id="KW-1185">Reference proteome</keyword>
<feature type="region of interest" description="Disordered" evidence="14">
    <location>
        <begin position="354"/>
        <end position="394"/>
    </location>
</feature>
<evidence type="ECO:0000256" key="2">
    <source>
        <dbReference type="ARBA" id="ARBA00004173"/>
    </source>
</evidence>
<keyword evidence="6" id="KW-0832">Ubl conjugation</keyword>
<evidence type="ECO:0000256" key="7">
    <source>
        <dbReference type="ARBA" id="ARBA00022853"/>
    </source>
</evidence>
<proteinExistence type="predicted"/>
<evidence type="ECO:0000313" key="16">
    <source>
        <dbReference type="EnsemblMetazoa" id="XP_030828973"/>
    </source>
</evidence>
<evidence type="ECO:0000256" key="14">
    <source>
        <dbReference type="SAM" id="MobiDB-lite"/>
    </source>
</evidence>
<protein>
    <recommendedName>
        <fullName evidence="3">KAT8 regulatory NSL complex subunit 2</fullName>
    </recommendedName>
    <alternativeName>
        <fullName evidence="11">NSL complex protein NSL2</fullName>
    </alternativeName>
    <alternativeName>
        <fullName evidence="10">Non-specific lethal 2 homolog</fullName>
    </alternativeName>
</protein>
<dbReference type="InterPro" id="IPR026316">
    <property type="entry name" value="NSL2"/>
</dbReference>
<evidence type="ECO:0000256" key="8">
    <source>
        <dbReference type="ARBA" id="ARBA00023128"/>
    </source>
</evidence>
<dbReference type="PANTHER" id="PTHR13453:SF1">
    <property type="entry name" value="KAT8 REGULATORY NSL COMPLEX SUBUNIT 2"/>
    <property type="match status" value="1"/>
</dbReference>
<accession>A0A7M7N0P8</accession>
<feature type="domain" description="KANL2-like probable zinc-finger" evidence="15">
    <location>
        <begin position="21"/>
        <end position="83"/>
    </location>
</feature>
<feature type="compositionally biased region" description="Polar residues" evidence="14">
    <location>
        <begin position="441"/>
        <end position="450"/>
    </location>
</feature>
<comment type="subcellular location">
    <subcellularLocation>
        <location evidence="2">Mitochondrion</location>
    </subcellularLocation>
    <subcellularLocation>
        <location evidence="1">Nucleus</location>
    </subcellularLocation>
</comment>
<evidence type="ECO:0000256" key="1">
    <source>
        <dbReference type="ARBA" id="ARBA00004123"/>
    </source>
</evidence>
<dbReference type="GO" id="GO:0005739">
    <property type="term" value="C:mitochondrion"/>
    <property type="evidence" value="ECO:0007669"/>
    <property type="project" value="UniProtKB-SubCell"/>
</dbReference>
<sequence length="640" mass="71590">MYRSKGGHSSRKAGRSESLFCNYPHRICMQDRYEGYEYCMNHILEDKSSSFKQCNFVSTKTGQKCHKPAPKADRKEGYCPAHARKASQMRHKAALKAKPTDVVKDTLDELDYYRPASIKSVPEVPSSLATKILDYGSESESEGDPLMLEQGWRGTTDSDAESVDSEQEDALKYAGVYTAEEAALITRDKLIRLQSLYINQFKKLQHVMKEKRRSYLVALRQEREAFGIDFGVITDPKQKRKFREYQAARGFRRRRGKEALLYQKSKQRRIQATADYQGRRNVPLMLQCCHKSCEGEQCSKFSLPLAKFCKDHILMDPKQVLYSECSKGGKVCDKPASPMSQDESCLLHMGLPQHKPFKPYEPEPPPPPPQPKPSPPPTIIPIPEAMLPPAPILPSQLDSQIDQLLQFQPHFLEQQLQQHVYDASQYMGSFAPPDVDVVSQREASMDTSASPAKRGKNIEDELDDDTNTPGEIHGNPSEEHSNAKPDAQTDVHVDVETDSDVLPPVLEPQQKPNCDKPAAQQSNHVESPTFPKAEDVKDAMNTQPIVETVDQQSPVKDEGSEKSSLGGVADTMAFPEGETQPAYELDASSMVQSGTSANLSADEKMDEETALTVHRATGDHNYNQQPFDMSESADPIIDVT</sequence>
<evidence type="ECO:0000313" key="17">
    <source>
        <dbReference type="Proteomes" id="UP000007110"/>
    </source>
</evidence>
<evidence type="ECO:0000256" key="12">
    <source>
        <dbReference type="ARBA" id="ARBA00093359"/>
    </source>
</evidence>
<evidence type="ECO:0000256" key="5">
    <source>
        <dbReference type="ARBA" id="ARBA00022553"/>
    </source>
</evidence>
<evidence type="ECO:0000256" key="13">
    <source>
        <dbReference type="ARBA" id="ARBA00093543"/>
    </source>
</evidence>
<keyword evidence="5" id="KW-0597">Phosphoprotein</keyword>
<feature type="domain" description="KANL2-like probable zinc-finger" evidence="15">
    <location>
        <begin position="293"/>
        <end position="349"/>
    </location>
</feature>
<dbReference type="KEGG" id="spu:590017"/>
<dbReference type="CTD" id="54934"/>
<feature type="compositionally biased region" description="Polar residues" evidence="14">
    <location>
        <begin position="540"/>
        <end position="554"/>
    </location>
</feature>
<evidence type="ECO:0000256" key="4">
    <source>
        <dbReference type="ARBA" id="ARBA00022499"/>
    </source>
</evidence>
<dbReference type="Proteomes" id="UP000007110">
    <property type="component" value="Unassembled WGS sequence"/>
</dbReference>
<feature type="compositionally biased region" description="Pro residues" evidence="14">
    <location>
        <begin position="362"/>
        <end position="392"/>
    </location>
</feature>
<evidence type="ECO:0000256" key="9">
    <source>
        <dbReference type="ARBA" id="ARBA00023242"/>
    </source>
</evidence>
<organism evidence="16 17">
    <name type="scientific">Strongylocentrotus purpuratus</name>
    <name type="common">Purple sea urchin</name>
    <dbReference type="NCBI Taxonomy" id="7668"/>
    <lineage>
        <taxon>Eukaryota</taxon>
        <taxon>Metazoa</taxon>
        <taxon>Echinodermata</taxon>
        <taxon>Eleutherozoa</taxon>
        <taxon>Echinozoa</taxon>
        <taxon>Echinoidea</taxon>
        <taxon>Euechinoidea</taxon>
        <taxon>Echinacea</taxon>
        <taxon>Camarodonta</taxon>
        <taxon>Echinidea</taxon>
        <taxon>Strongylocentrotidae</taxon>
        <taxon>Strongylocentrotus</taxon>
    </lineage>
</organism>
<name>A0A7M7N0P8_STRPU</name>
<dbReference type="GO" id="GO:0005634">
    <property type="term" value="C:nucleus"/>
    <property type="evidence" value="ECO:0007669"/>
    <property type="project" value="UniProtKB-SubCell"/>
</dbReference>
<feature type="region of interest" description="Disordered" evidence="14">
    <location>
        <begin position="616"/>
        <end position="640"/>
    </location>
</feature>
<dbReference type="GO" id="GO:0006325">
    <property type="term" value="P:chromatin organization"/>
    <property type="evidence" value="ECO:0007669"/>
    <property type="project" value="UniProtKB-KW"/>
</dbReference>
<dbReference type="InterPro" id="IPR025927">
    <property type="entry name" value="Znf_KANL2-like"/>
</dbReference>
<reference evidence="17" key="1">
    <citation type="submission" date="2015-02" db="EMBL/GenBank/DDBJ databases">
        <title>Genome sequencing for Strongylocentrotus purpuratus.</title>
        <authorList>
            <person name="Murali S."/>
            <person name="Liu Y."/>
            <person name="Vee V."/>
            <person name="English A."/>
            <person name="Wang M."/>
            <person name="Skinner E."/>
            <person name="Han Y."/>
            <person name="Muzny D.M."/>
            <person name="Worley K.C."/>
            <person name="Gibbs R.A."/>
        </authorList>
    </citation>
    <scope>NUCLEOTIDE SEQUENCE</scope>
</reference>
<keyword evidence="4" id="KW-1017">Isopeptide bond</keyword>
<dbReference type="OrthoDB" id="677315at2759"/>
<dbReference type="GeneID" id="590017"/>
<dbReference type="Pfam" id="PF13891">
    <property type="entry name" value="zf-C3HC3H_KANSL2"/>
    <property type="match status" value="2"/>
</dbReference>
<evidence type="ECO:0000256" key="6">
    <source>
        <dbReference type="ARBA" id="ARBA00022843"/>
    </source>
</evidence>
<dbReference type="OMA" id="YYRPASI"/>
<evidence type="ECO:0000256" key="10">
    <source>
        <dbReference type="ARBA" id="ARBA00032947"/>
    </source>
</evidence>
<dbReference type="GO" id="GO:0044545">
    <property type="term" value="C:NSL complex"/>
    <property type="evidence" value="ECO:0000318"/>
    <property type="project" value="GO_Central"/>
</dbReference>
<keyword evidence="8" id="KW-0496">Mitochondrion</keyword>
<comment type="function">
    <text evidence="12">Non-catalytic component of the NSL histone acetyltransferase complex, a multiprotein complex that mediates histone H4 acetylation at 'Lys-5'- and 'Lys-8' (H4K5ac and H4K8ac) at transcription start sites and promotes transcription initiation. Required for NSL complex stability and for transcription of intraciliary transport genes in both ciliated and non-ciliated cells by regulating histone H4 acetylation at 'Lys-5'- and 'Lys-12' (H4K5ac and H4K12ac). This is necessary for cilium assembly in ciliated cells and for organization of the microtubule cytoskeleton in non-ciliated cells. Required within the NSL complex to maintain nuclear architecture stability by promoting KAT8-mediated acetylation of lamin LMNA.</text>
</comment>
<comment type="subunit">
    <text evidence="13">Component of the NSL complex at least composed of KAT8/MOF, KANSL1, KANSL2, KANSL3, MCRS1, PHF20, OGT1/OGT, WDR5 and HCFC1.</text>
</comment>
<dbReference type="RefSeq" id="XP_030828973.1">
    <property type="nucleotide sequence ID" value="XM_030973113.1"/>
</dbReference>
<dbReference type="InParanoid" id="A0A7M7N0P8"/>
<evidence type="ECO:0000256" key="11">
    <source>
        <dbReference type="ARBA" id="ARBA00033378"/>
    </source>
</evidence>
<keyword evidence="7" id="KW-0156">Chromatin regulator</keyword>
<dbReference type="EnsemblMetazoa" id="XM_030973113">
    <property type="protein sequence ID" value="XP_030828973"/>
    <property type="gene ID" value="LOC590017"/>
</dbReference>
<keyword evidence="9" id="KW-0539">Nucleus</keyword>
<dbReference type="PANTHER" id="PTHR13453">
    <property type="entry name" value="KAT8 REGULATORY NSL COMPLEX SUBUNIT 2"/>
    <property type="match status" value="1"/>
</dbReference>
<dbReference type="AlphaFoldDB" id="A0A7M7N0P8"/>
<evidence type="ECO:0000256" key="3">
    <source>
        <dbReference type="ARBA" id="ARBA00015508"/>
    </source>
</evidence>
<reference evidence="16" key="2">
    <citation type="submission" date="2021-01" db="UniProtKB">
        <authorList>
            <consortium name="EnsemblMetazoa"/>
        </authorList>
    </citation>
    <scope>IDENTIFICATION</scope>
</reference>